<keyword evidence="3 5" id="KW-1133">Transmembrane helix</keyword>
<evidence type="ECO:0000313" key="6">
    <source>
        <dbReference type="EMBL" id="KKM93031.1"/>
    </source>
</evidence>
<organism evidence="6">
    <name type="scientific">marine sediment metagenome</name>
    <dbReference type="NCBI Taxonomy" id="412755"/>
    <lineage>
        <taxon>unclassified sequences</taxon>
        <taxon>metagenomes</taxon>
        <taxon>ecological metagenomes</taxon>
    </lineage>
</organism>
<gene>
    <name evidence="6" type="ORF">LCGC14_1212510</name>
</gene>
<dbReference type="Pfam" id="PF04140">
    <property type="entry name" value="ICMT"/>
    <property type="match status" value="1"/>
</dbReference>
<accession>A0A0F9M100</accession>
<dbReference type="Gene3D" id="1.20.120.1630">
    <property type="match status" value="1"/>
</dbReference>
<dbReference type="GO" id="GO:0004671">
    <property type="term" value="F:protein C-terminal S-isoprenylcysteine carboxyl O-methyltransferase activity"/>
    <property type="evidence" value="ECO:0007669"/>
    <property type="project" value="InterPro"/>
</dbReference>
<keyword evidence="4 5" id="KW-0472">Membrane</keyword>
<comment type="caution">
    <text evidence="6">The sequence shown here is derived from an EMBL/GenBank/DDBJ whole genome shotgun (WGS) entry which is preliminary data.</text>
</comment>
<keyword evidence="2 5" id="KW-0812">Transmembrane</keyword>
<evidence type="ECO:0000256" key="1">
    <source>
        <dbReference type="ARBA" id="ARBA00004141"/>
    </source>
</evidence>
<evidence type="ECO:0000256" key="4">
    <source>
        <dbReference type="ARBA" id="ARBA00023136"/>
    </source>
</evidence>
<evidence type="ECO:0000256" key="5">
    <source>
        <dbReference type="SAM" id="Phobius"/>
    </source>
</evidence>
<protein>
    <recommendedName>
        <fullName evidence="7">Steroid 5-alpha reductase C-terminal domain-containing protein</fullName>
    </recommendedName>
</protein>
<feature type="transmembrane region" description="Helical" evidence="5">
    <location>
        <begin position="87"/>
        <end position="107"/>
    </location>
</feature>
<dbReference type="InterPro" id="IPR007269">
    <property type="entry name" value="ICMT_MeTrfase"/>
</dbReference>
<evidence type="ECO:0000256" key="2">
    <source>
        <dbReference type="ARBA" id="ARBA00022692"/>
    </source>
</evidence>
<name>A0A0F9M100_9ZZZZ</name>
<proteinExistence type="predicted"/>
<dbReference type="EMBL" id="LAZR01006320">
    <property type="protein sequence ID" value="KKM93031.1"/>
    <property type="molecule type" value="Genomic_DNA"/>
</dbReference>
<dbReference type="AlphaFoldDB" id="A0A0F9M100"/>
<comment type="subcellular location">
    <subcellularLocation>
        <location evidence="1">Membrane</location>
        <topology evidence="1">Multi-pass membrane protein</topology>
    </subcellularLocation>
</comment>
<feature type="transmembrane region" description="Helical" evidence="5">
    <location>
        <begin position="62"/>
        <end position="81"/>
    </location>
</feature>
<evidence type="ECO:0000256" key="3">
    <source>
        <dbReference type="ARBA" id="ARBA00022989"/>
    </source>
</evidence>
<dbReference type="GO" id="GO:0016020">
    <property type="term" value="C:membrane"/>
    <property type="evidence" value="ECO:0007669"/>
    <property type="project" value="UniProtKB-SubCell"/>
</dbReference>
<reference evidence="6" key="1">
    <citation type="journal article" date="2015" name="Nature">
        <title>Complex archaea that bridge the gap between prokaryotes and eukaryotes.</title>
        <authorList>
            <person name="Spang A."/>
            <person name="Saw J.H."/>
            <person name="Jorgensen S.L."/>
            <person name="Zaremba-Niedzwiedzka K."/>
            <person name="Martijn J."/>
            <person name="Lind A.E."/>
            <person name="van Eijk R."/>
            <person name="Schleper C."/>
            <person name="Guy L."/>
            <person name="Ettema T.J."/>
        </authorList>
    </citation>
    <scope>NUCLEOTIDE SEQUENCE</scope>
</reference>
<evidence type="ECO:0008006" key="7">
    <source>
        <dbReference type="Google" id="ProtNLM"/>
    </source>
</evidence>
<feature type="transmembrane region" description="Helical" evidence="5">
    <location>
        <begin position="20"/>
        <end position="41"/>
    </location>
</feature>
<sequence length="181" mass="20181">MCSGAGFHCVDAPADGGPVVTIGTFLFLAFIVLQRLGELVLARRNTAALLARGAHEVGARHYPVMVALHTAWVLGLVVFGFDNPINMIWLAAYVVLQFLRVWILATLGPRWTTRIIVIDEPLVANGPFRFLPHPNYTLVVFEILVAPMVLGLFWLAVLFSVLNALMLYHRIRVEDRALRHT</sequence>
<feature type="transmembrane region" description="Helical" evidence="5">
    <location>
        <begin position="138"/>
        <end position="162"/>
    </location>
</feature>